<evidence type="ECO:0000256" key="1">
    <source>
        <dbReference type="SAM" id="MobiDB-lite"/>
    </source>
</evidence>
<protein>
    <submittedName>
        <fullName evidence="2">Uncharacterized protein</fullName>
    </submittedName>
</protein>
<dbReference type="Proteomes" id="UP001605036">
    <property type="component" value="Unassembled WGS sequence"/>
</dbReference>
<organism evidence="2 3">
    <name type="scientific">Riccia fluitans</name>
    <dbReference type="NCBI Taxonomy" id="41844"/>
    <lineage>
        <taxon>Eukaryota</taxon>
        <taxon>Viridiplantae</taxon>
        <taxon>Streptophyta</taxon>
        <taxon>Embryophyta</taxon>
        <taxon>Marchantiophyta</taxon>
        <taxon>Marchantiopsida</taxon>
        <taxon>Marchantiidae</taxon>
        <taxon>Marchantiales</taxon>
        <taxon>Ricciaceae</taxon>
        <taxon>Riccia</taxon>
    </lineage>
</organism>
<evidence type="ECO:0000313" key="2">
    <source>
        <dbReference type="EMBL" id="KAL2621144.1"/>
    </source>
</evidence>
<comment type="caution">
    <text evidence="2">The sequence shown here is derived from an EMBL/GenBank/DDBJ whole genome shotgun (WGS) entry which is preliminary data.</text>
</comment>
<proteinExistence type="predicted"/>
<dbReference type="AlphaFoldDB" id="A0ABD1Y411"/>
<evidence type="ECO:0000313" key="3">
    <source>
        <dbReference type="Proteomes" id="UP001605036"/>
    </source>
</evidence>
<accession>A0ABD1Y411</accession>
<reference evidence="2 3" key="1">
    <citation type="submission" date="2024-09" db="EMBL/GenBank/DDBJ databases">
        <title>Chromosome-scale assembly of Riccia fluitans.</title>
        <authorList>
            <person name="Paukszto L."/>
            <person name="Sawicki J."/>
            <person name="Karawczyk K."/>
            <person name="Piernik-Szablinska J."/>
            <person name="Szczecinska M."/>
            <person name="Mazdziarz M."/>
        </authorList>
    </citation>
    <scope>NUCLEOTIDE SEQUENCE [LARGE SCALE GENOMIC DNA]</scope>
    <source>
        <strain evidence="2">Rf_01</strain>
        <tissue evidence="2">Aerial parts of the thallus</tissue>
    </source>
</reference>
<feature type="compositionally biased region" description="Basic and acidic residues" evidence="1">
    <location>
        <begin position="195"/>
        <end position="204"/>
    </location>
</feature>
<sequence length="204" mass="24142">MVIWLEDTAGPTALLKGSVLEKWNHLEQVRDLQDVYLMTSRIEGPRYTRQAIWKERLDQARLDKVYANKGGEWIQEVIQVKHDGDEAASDHIRVIVKLKLTPHTRKKRLKWSSYLKIDLEFFNNHERQQKIKETWTSGRALSNEPVIAWDLAWGRTQELFQDFRAEDRVKVSNLEKQRNELGEGSLDETSQWKIPWKEEESMRS</sequence>
<gene>
    <name evidence="2" type="ORF">R1flu_001349</name>
</gene>
<feature type="region of interest" description="Disordered" evidence="1">
    <location>
        <begin position="180"/>
        <end position="204"/>
    </location>
</feature>
<name>A0ABD1Y411_9MARC</name>
<keyword evidence="3" id="KW-1185">Reference proteome</keyword>
<dbReference type="EMBL" id="JBHFFA010000006">
    <property type="protein sequence ID" value="KAL2621144.1"/>
    <property type="molecule type" value="Genomic_DNA"/>
</dbReference>